<dbReference type="SMART" id="SM01191">
    <property type="entry name" value="ENT"/>
    <property type="match status" value="1"/>
</dbReference>
<keyword evidence="9" id="KW-1185">Reference proteome</keyword>
<dbReference type="Gene3D" id="1.10.1240.40">
    <property type="entry name" value="ENT domain"/>
    <property type="match status" value="1"/>
</dbReference>
<dbReference type="RefSeq" id="XP_002116189.1">
    <property type="nucleotide sequence ID" value="XM_002116153.1"/>
</dbReference>
<keyword evidence="3" id="KW-0539">Nucleus</keyword>
<feature type="compositionally biased region" description="Polar residues" evidence="5">
    <location>
        <begin position="593"/>
        <end position="603"/>
    </location>
</feature>
<comment type="subcellular location">
    <subcellularLocation>
        <location evidence="1">Nucleus</location>
    </subcellularLocation>
</comment>
<sequence length="1937" mass="211938">MTERSRLNVTEIDMSMVDDRNDVSCDEARRVLRRLELEAYSSITSALRAQGDLCKEKKQLLQDICYQLGISTERYRAELRRAANDDMLTTIANRLSGSNSSEEWLSEGRRLAPVVPRLVPQTVLSPIANAAATTSFMIASGRPPTIETISLTKSDKQDLNINGAHNSIELPSFADKQSKITPNGTTDEKNDSTSNPAVRVKRKRRMPMSDSNNRDRSKLSKSASLHALTSKLSKQTAVVSPSSEIIAQIMNPVTSEAVTATINKKSNRSNSITSASQSISPIETNRKNLMPSSKKQRSNLTSAASSIENRHSSTTTVTTTTTTASSASPSSSLQVNKSTSKQVNKHRKYPSNIKTSKSFFTNSSASLTTASASIKTTVSSISGSTSTKIKVKLPRQRSKATKSKISLVVPAMIKPDKVKSATTVASGATTSSTSVSVVNRTGILTSTSSIPTTAVSESKGISNITSLLRTTAKQNRLATTTISTSSPFCSNPTPTEQHSTNSVVATMGSQNITHSALNSTPRFTVPIDIRNLQDQSRKLTESLNKTILSTSLQRNSSKATSKLLSEISKSKTTGLSENTTRGILDRQQKRSETTNQGNITQPFGKSDNKNTKKQDGQNTIASLAMQSAEHDESQDQSPTKPSLTNLTSKLGLEFSKSVNAHIGGFDDAKKNNNTSNIKTDNKELEIDTCHLRKESAIDSSTPVVNVTKSTDENVENRGIISVKTVDSSNDDMMEEKAFSQVESNAIDETIGESKDHINERTANLQEDIMVATDDHDYCIDSSTLSHKVSEKVTCSDISLQSSSNANEAESPKMQTETDRMDFFEMSTNGSETSESNNQIDKGTTVVTSDDLKEDRSYNLTSHIDDGEAVMDNGTADMVSVISTDDRSNHKCELSNVSGDGNSISMTEAIAGATAAKATDESTNVRQIDVTNDFEIVVEKIEVGSGKIHHVAHAESNIKMESMEKATTYTDLFDTISEDSMPDNNSEVPMSIDVTDTEVDATDSCNYNESEATTKLTGNSQSQREVADVTVRPDYVERDSVNVIVGAKFDMENPNKAKVGVKVKDDDTDIILESNTEVGNTSWTEIKNNYNEVRDSSHLTPNDSEADPAVIQGTEAELAAQVDDSEGGEVVTENLTNVSSESQAEINSVGILEIDADFNKGTSSEVYTDIDIHLEGNLLKESVRNTDVIPMATIDAKEDKVLDNTTNLEIESGGKENLMTKVSANLVEAKLEDDNADNAKFKDETTGIKPDDSKYLDKKTVQIEDSNVTECSIMSSTLRGDNDNVKQADIATEKIDSVSFETRNSGSSPKIVSVSSYSNFDELPLRSVSTEITAVDSFKNTKFRAKLNIQEDAMRTVNNANYNVPQVEKSKIESNLGNFTDVARVVKPESRNELAQRTYVVENSISEESLKKDTVSDANSTSVSDVISFMDFGISNRRTEITNIGSNTKIFNSKEENMDSNASLTNSITINSSCTALNYDETRLTADKSETANLIAGSEIGNNVTGKILNLGTEVASLVDNNQTTSEVNSGKEAKNTNVKVCESNKSTSENQSTNILNVVSLDSFANVTDFDHENIRSTSPNTVDIDANDVSNDLLRKSETIVHTFSNSEIEMENNNESSDVSIYANELPLDNKLETVDEVPTESTDSEDILTSDDQSAISDSMYNIAVNSNHQSIDNGSSQFNNNQIYGNFRNTLFSENELIRVEETKNLKDFPDNIMIRDISTVANKVLPIDILEDDKRSNVDNCSPGTSNNDNGNDLDSSDKADVVKDSSNGHMDINSNEIAVNKSNHVDDFKTILKRKKNSKRKRKIEISNKRSLNSLGVEQKWIKAAFKFKGSGRPKKTYTAASWFLKPVEENHAPGYYDVITNPMDFSTIRKKLESGAYGNYRDFNDDMELIKTNCHLYNPPDHAIRKDCDEVFDFYHGEYNKLLANYENVG</sequence>
<dbReference type="eggNOG" id="KOG1474">
    <property type="taxonomic scope" value="Eukaryota"/>
</dbReference>
<protein>
    <recommendedName>
        <fullName evidence="10">Bromo domain-containing protein</fullName>
    </recommendedName>
</protein>
<evidence type="ECO:0000313" key="9">
    <source>
        <dbReference type="Proteomes" id="UP000009022"/>
    </source>
</evidence>
<evidence type="ECO:0000259" key="7">
    <source>
        <dbReference type="PROSITE" id="PS51138"/>
    </source>
</evidence>
<dbReference type="PRINTS" id="PR00503">
    <property type="entry name" value="BROMODOMAIN"/>
</dbReference>
<accession>B3S7M2</accession>
<proteinExistence type="predicted"/>
<dbReference type="InterPro" id="IPR033482">
    <property type="entry name" value="EMSY"/>
</dbReference>
<feature type="compositionally biased region" description="Polar residues" evidence="5">
    <location>
        <begin position="635"/>
        <end position="645"/>
    </location>
</feature>
<dbReference type="CDD" id="cd04369">
    <property type="entry name" value="Bromodomain"/>
    <property type="match status" value="1"/>
</dbReference>
<dbReference type="STRING" id="10228.B3S7M2"/>
<feature type="domain" description="ENT" evidence="7">
    <location>
        <begin position="28"/>
        <end position="112"/>
    </location>
</feature>
<feature type="region of interest" description="Disordered" evidence="5">
    <location>
        <begin position="573"/>
        <end position="614"/>
    </location>
</feature>
<dbReference type="HOGENOM" id="CLU_235073_0_0_1"/>
<evidence type="ECO:0000256" key="2">
    <source>
        <dbReference type="ARBA" id="ARBA00023117"/>
    </source>
</evidence>
<dbReference type="OrthoDB" id="784962at2759"/>
<dbReference type="KEGG" id="tad:TRIADDRAFT_60216"/>
<dbReference type="GO" id="GO:0006355">
    <property type="term" value="P:regulation of DNA-templated transcription"/>
    <property type="evidence" value="ECO:0007669"/>
    <property type="project" value="InterPro"/>
</dbReference>
<evidence type="ECO:0000256" key="3">
    <source>
        <dbReference type="ARBA" id="ARBA00023242"/>
    </source>
</evidence>
<dbReference type="GeneID" id="6757495"/>
<feature type="domain" description="Bromo" evidence="6">
    <location>
        <begin position="1842"/>
        <end position="1912"/>
    </location>
</feature>
<dbReference type="Pfam" id="PF03735">
    <property type="entry name" value="ENT"/>
    <property type="match status" value="1"/>
</dbReference>
<dbReference type="Pfam" id="PF00439">
    <property type="entry name" value="Bromodomain"/>
    <property type="match status" value="1"/>
</dbReference>
<dbReference type="InterPro" id="IPR036427">
    <property type="entry name" value="Bromodomain-like_sf"/>
</dbReference>
<evidence type="ECO:0000256" key="5">
    <source>
        <dbReference type="SAM" id="MobiDB-lite"/>
    </source>
</evidence>
<dbReference type="PROSITE" id="PS50014">
    <property type="entry name" value="BROMODOMAIN_2"/>
    <property type="match status" value="1"/>
</dbReference>
<organism evidence="8 9">
    <name type="scientific">Trichoplax adhaerens</name>
    <name type="common">Trichoplax reptans</name>
    <dbReference type="NCBI Taxonomy" id="10228"/>
    <lineage>
        <taxon>Eukaryota</taxon>
        <taxon>Metazoa</taxon>
        <taxon>Placozoa</taxon>
        <taxon>Uniplacotomia</taxon>
        <taxon>Trichoplacea</taxon>
        <taxon>Trichoplacidae</taxon>
        <taxon>Trichoplax</taxon>
    </lineage>
</organism>
<feature type="compositionally biased region" description="Low complexity" evidence="5">
    <location>
        <begin position="268"/>
        <end position="280"/>
    </location>
</feature>
<reference evidence="8 9" key="1">
    <citation type="journal article" date="2008" name="Nature">
        <title>The Trichoplax genome and the nature of placozoans.</title>
        <authorList>
            <person name="Srivastava M."/>
            <person name="Begovic E."/>
            <person name="Chapman J."/>
            <person name="Putnam N.H."/>
            <person name="Hellsten U."/>
            <person name="Kawashima T."/>
            <person name="Kuo A."/>
            <person name="Mitros T."/>
            <person name="Salamov A."/>
            <person name="Carpenter M.L."/>
            <person name="Signorovitch A.Y."/>
            <person name="Moreno M.A."/>
            <person name="Kamm K."/>
            <person name="Grimwood J."/>
            <person name="Schmutz J."/>
            <person name="Shapiro H."/>
            <person name="Grigoriev I.V."/>
            <person name="Buss L.W."/>
            <person name="Schierwater B."/>
            <person name="Dellaporta S.L."/>
            <person name="Rokhsar D.S."/>
        </authorList>
    </citation>
    <scope>NUCLEOTIDE SEQUENCE [LARGE SCALE GENOMIC DNA]</scope>
    <source>
        <strain evidence="8 9">Grell-BS-1999</strain>
    </source>
</reference>
<dbReference type="CTD" id="6757495"/>
<dbReference type="GO" id="GO:0005654">
    <property type="term" value="C:nucleoplasm"/>
    <property type="evidence" value="ECO:0000318"/>
    <property type="project" value="GO_Central"/>
</dbReference>
<feature type="region of interest" description="Disordered" evidence="5">
    <location>
        <begin position="165"/>
        <end position="225"/>
    </location>
</feature>
<dbReference type="SUPFAM" id="SSF158639">
    <property type="entry name" value="ENT-like"/>
    <property type="match status" value="1"/>
</dbReference>
<evidence type="ECO:0000256" key="1">
    <source>
        <dbReference type="ARBA" id="ARBA00004123"/>
    </source>
</evidence>
<dbReference type="InterPro" id="IPR036142">
    <property type="entry name" value="ENT_dom-like_sf"/>
</dbReference>
<dbReference type="InterPro" id="IPR001487">
    <property type="entry name" value="Bromodomain"/>
</dbReference>
<feature type="region of interest" description="Disordered" evidence="5">
    <location>
        <begin position="266"/>
        <end position="350"/>
    </location>
</feature>
<dbReference type="Proteomes" id="UP000009022">
    <property type="component" value="Unassembled WGS sequence"/>
</dbReference>
<dbReference type="PANTHER" id="PTHR16500">
    <property type="entry name" value="BRCA2-INTERACTING TRANSCRIPTIONAL REPRESSOR EMSY"/>
    <property type="match status" value="1"/>
</dbReference>
<dbReference type="PANTHER" id="PTHR16500:SF3">
    <property type="entry name" value="BRCA2-INTERACTING TRANSCRIPTIONAL REPRESSOR EMSY"/>
    <property type="match status" value="1"/>
</dbReference>
<name>B3S7M2_TRIAD</name>
<dbReference type="InterPro" id="IPR005491">
    <property type="entry name" value="ENT_dom"/>
</dbReference>
<feature type="compositionally biased region" description="Polar residues" evidence="5">
    <location>
        <begin position="333"/>
        <end position="342"/>
    </location>
</feature>
<dbReference type="SUPFAM" id="SSF47370">
    <property type="entry name" value="Bromodomain"/>
    <property type="match status" value="1"/>
</dbReference>
<gene>
    <name evidence="8" type="ORF">TRIADDRAFT_60216</name>
</gene>
<dbReference type="PROSITE" id="PS51138">
    <property type="entry name" value="ENT"/>
    <property type="match status" value="1"/>
</dbReference>
<dbReference type="eggNOG" id="KOG4675">
    <property type="taxonomic scope" value="Eukaryota"/>
</dbReference>
<feature type="compositionally biased region" description="Low complexity" evidence="5">
    <location>
        <begin position="312"/>
        <end position="332"/>
    </location>
</feature>
<evidence type="ECO:0000256" key="4">
    <source>
        <dbReference type="PROSITE-ProRule" id="PRU00035"/>
    </source>
</evidence>
<feature type="compositionally biased region" description="Basic and acidic residues" evidence="5">
    <location>
        <begin position="583"/>
        <end position="592"/>
    </location>
</feature>
<evidence type="ECO:0000313" key="8">
    <source>
        <dbReference type="EMBL" id="EDV21222.1"/>
    </source>
</evidence>
<keyword evidence="2 4" id="KW-0103">Bromodomain</keyword>
<dbReference type="EMBL" id="DS985254">
    <property type="protein sequence ID" value="EDV21222.1"/>
    <property type="molecule type" value="Genomic_DNA"/>
</dbReference>
<dbReference type="OMA" id="SSNWAIE"/>
<feature type="compositionally biased region" description="Polar residues" evidence="5">
    <location>
        <begin position="290"/>
        <end position="307"/>
    </location>
</feature>
<evidence type="ECO:0000259" key="6">
    <source>
        <dbReference type="PROSITE" id="PS50014"/>
    </source>
</evidence>
<evidence type="ECO:0008006" key="10">
    <source>
        <dbReference type="Google" id="ProtNLM"/>
    </source>
</evidence>
<dbReference type="Gene3D" id="1.20.920.10">
    <property type="entry name" value="Bromodomain-like"/>
    <property type="match status" value="1"/>
</dbReference>
<dbReference type="SMART" id="SM00297">
    <property type="entry name" value="BROMO"/>
    <property type="match status" value="1"/>
</dbReference>
<feature type="region of interest" description="Disordered" evidence="5">
    <location>
        <begin position="626"/>
        <end position="645"/>
    </location>
</feature>
<feature type="region of interest" description="Disordered" evidence="5">
    <location>
        <begin position="1740"/>
        <end position="1779"/>
    </location>
</feature>
<dbReference type="InParanoid" id="B3S7M2"/>
<dbReference type="PhylomeDB" id="B3S7M2"/>